<feature type="coiled-coil region" evidence="1">
    <location>
        <begin position="45"/>
        <end position="108"/>
    </location>
</feature>
<sequence length="177" mass="20592">MDTDLYSRAKIAEQANVSPQKVYRYLKDNNINPVKKISRTDYFSKEDAQSIIDFFRAENESIEANNVDSEKDKQGSEFDTYTLLKNQIDDLNKELSKLHKRLESKEGEVSELHTLLSQEQQLARTEQMKRIELENANVQLIETRNADSDEKDRRIVELENQLAAEKNKGFFAKLFGK</sequence>
<keyword evidence="1" id="KW-0175">Coiled coil</keyword>
<dbReference type="KEGG" id="lsj:LSJ_4006c"/>
<reference evidence="2 3" key="1">
    <citation type="journal article" date="2014" name="BMC Genomics">
        <title>Unusual genome complexity in Lactobacillus salivarius JCM1046.</title>
        <authorList>
            <person name="Raftis E.J."/>
            <person name="Forde B.M."/>
            <person name="Claesson M.J."/>
            <person name="O'Toole P.W."/>
        </authorList>
    </citation>
    <scope>NUCLEOTIDE SEQUENCE [LARGE SCALE GENOMIC DNA]</scope>
    <source>
        <strain evidence="2 3">JCM1046</strain>
        <plasmid evidence="2 3">pLMP1046</plasmid>
    </source>
</reference>
<accession>A0A089QJ22</accession>
<evidence type="ECO:0000313" key="3">
    <source>
        <dbReference type="Proteomes" id="UP000029488"/>
    </source>
</evidence>
<evidence type="ECO:0000256" key="1">
    <source>
        <dbReference type="SAM" id="Coils"/>
    </source>
</evidence>
<evidence type="ECO:0000313" key="2">
    <source>
        <dbReference type="EMBL" id="AIR11783.1"/>
    </source>
</evidence>
<keyword evidence="2" id="KW-0614">Plasmid</keyword>
<organism evidence="2 3">
    <name type="scientific">Ligilactobacillus salivarius</name>
    <dbReference type="NCBI Taxonomy" id="1624"/>
    <lineage>
        <taxon>Bacteria</taxon>
        <taxon>Bacillati</taxon>
        <taxon>Bacillota</taxon>
        <taxon>Bacilli</taxon>
        <taxon>Lactobacillales</taxon>
        <taxon>Lactobacillaceae</taxon>
        <taxon>Ligilactobacillus</taxon>
    </lineage>
</organism>
<evidence type="ECO:0008006" key="4">
    <source>
        <dbReference type="Google" id="ProtNLM"/>
    </source>
</evidence>
<dbReference type="EMBL" id="CP007649">
    <property type="protein sequence ID" value="AIR11783.1"/>
    <property type="molecule type" value="Genomic_DNA"/>
</dbReference>
<dbReference type="RefSeq" id="WP_044005927.1">
    <property type="nucleotide sequence ID" value="NZ_CP007649.1"/>
</dbReference>
<geneLocation type="plasmid" evidence="2 3">
    <name>pLMP1046</name>
</geneLocation>
<proteinExistence type="predicted"/>
<gene>
    <name evidence="2" type="ORF">LSJ_4006c</name>
</gene>
<name>A0A089QJ22_9LACO</name>
<protein>
    <recommendedName>
        <fullName evidence="4">DUF536 domain-containing protein</fullName>
    </recommendedName>
</protein>
<dbReference type="AlphaFoldDB" id="A0A089QJ22"/>
<dbReference type="Proteomes" id="UP000029488">
    <property type="component" value="Plasmid pLMP1046"/>
</dbReference>